<evidence type="ECO:0000313" key="6">
    <source>
        <dbReference type="Proteomes" id="UP000830343"/>
    </source>
</evidence>
<accession>A0ABY3ZW24</accession>
<evidence type="ECO:0000256" key="1">
    <source>
        <dbReference type="ARBA" id="ARBA00001946"/>
    </source>
</evidence>
<evidence type="ECO:0000256" key="3">
    <source>
        <dbReference type="RuleBase" id="RU003476"/>
    </source>
</evidence>
<dbReference type="RefSeq" id="WP_243366509.1">
    <property type="nucleotide sequence ID" value="NZ_CP094348.1"/>
</dbReference>
<proteinExistence type="inferred from homology"/>
<keyword evidence="6" id="KW-1185">Reference proteome</keyword>
<organism evidence="5 6">
    <name type="scientific">Macrococcus armenti</name>
    <dbReference type="NCBI Taxonomy" id="2875764"/>
    <lineage>
        <taxon>Bacteria</taxon>
        <taxon>Bacillati</taxon>
        <taxon>Bacillota</taxon>
        <taxon>Bacilli</taxon>
        <taxon>Bacillales</taxon>
        <taxon>Staphylococcaceae</taxon>
        <taxon>Macrococcus</taxon>
    </lineage>
</organism>
<dbReference type="PROSITE" id="PS00893">
    <property type="entry name" value="NUDIX_BOX"/>
    <property type="match status" value="1"/>
</dbReference>
<dbReference type="PROSITE" id="PS51462">
    <property type="entry name" value="NUDIX"/>
    <property type="match status" value="1"/>
</dbReference>
<dbReference type="InterPro" id="IPR000086">
    <property type="entry name" value="NUDIX_hydrolase_dom"/>
</dbReference>
<sequence>MKRDKVWLGVGGLIINEAGEWLVVAKQYGGMKGMWSFPAGFVENGETADQAVVREIFEETGISGQVEGVIGVRTGVINDIISDNMIIFRVGADEVTIKVDIPNEEIQDAKFIAPESLYHDKNCSPMVRALIEELPEPLRLRSTTSPGAQFNYSHYHLFL</sequence>
<dbReference type="PANTHER" id="PTHR43046">
    <property type="entry name" value="GDP-MANNOSE MANNOSYL HYDROLASE"/>
    <property type="match status" value="1"/>
</dbReference>
<comment type="cofactor">
    <cofactor evidence="1">
        <name>Mg(2+)</name>
        <dbReference type="ChEBI" id="CHEBI:18420"/>
    </cofactor>
</comment>
<reference evidence="5" key="1">
    <citation type="submission" date="2022-03" db="EMBL/GenBank/DDBJ databases">
        <authorList>
            <person name="Vrbovska V."/>
            <person name="Kovarovic V."/>
            <person name="Botka T."/>
            <person name="Pantucek R."/>
        </authorList>
    </citation>
    <scope>NUCLEOTIDE SEQUENCE</scope>
    <source>
        <strain evidence="5">CCM 2609</strain>
    </source>
</reference>
<dbReference type="EMBL" id="CP094348">
    <property type="protein sequence ID" value="UOB21109.1"/>
    <property type="molecule type" value="Genomic_DNA"/>
</dbReference>
<dbReference type="InterPro" id="IPR020476">
    <property type="entry name" value="Nudix_hydrolase"/>
</dbReference>
<comment type="similarity">
    <text evidence="3">Belongs to the Nudix hydrolase family.</text>
</comment>
<protein>
    <submittedName>
        <fullName evidence="5">NUDIX hydrolase</fullName>
    </submittedName>
</protein>
<dbReference type="InterPro" id="IPR020084">
    <property type="entry name" value="NUDIX_hydrolase_CS"/>
</dbReference>
<dbReference type="PRINTS" id="PR00502">
    <property type="entry name" value="NUDIXFAMILY"/>
</dbReference>
<dbReference type="SUPFAM" id="SSF55811">
    <property type="entry name" value="Nudix"/>
    <property type="match status" value="1"/>
</dbReference>
<evidence type="ECO:0000313" key="5">
    <source>
        <dbReference type="EMBL" id="UOB21109.1"/>
    </source>
</evidence>
<reference evidence="5" key="2">
    <citation type="submission" date="2022-04" db="EMBL/GenBank/DDBJ databases">
        <title>Antimicrobial genetic elements in methicillin-resistant Macrococcus armenti.</title>
        <authorList>
            <person name="Keller J.E."/>
            <person name="Schwendener S."/>
            <person name="Pantucek R."/>
            <person name="Perreten V."/>
        </authorList>
    </citation>
    <scope>NUCLEOTIDE SEQUENCE</scope>
    <source>
        <strain evidence="5">CCM 2609</strain>
    </source>
</reference>
<dbReference type="InterPro" id="IPR015797">
    <property type="entry name" value="NUDIX_hydrolase-like_dom_sf"/>
</dbReference>
<dbReference type="PANTHER" id="PTHR43046:SF2">
    <property type="entry name" value="8-OXO-DGTP DIPHOSPHATASE-RELATED"/>
    <property type="match status" value="1"/>
</dbReference>
<gene>
    <name evidence="5" type="ORF">MRZ06_03250</name>
</gene>
<dbReference type="Proteomes" id="UP000830343">
    <property type="component" value="Chromosome"/>
</dbReference>
<dbReference type="Pfam" id="PF00293">
    <property type="entry name" value="NUDIX"/>
    <property type="match status" value="1"/>
</dbReference>
<feature type="domain" description="Nudix hydrolase" evidence="4">
    <location>
        <begin position="5"/>
        <end position="136"/>
    </location>
</feature>
<evidence type="ECO:0000259" key="4">
    <source>
        <dbReference type="PROSITE" id="PS51462"/>
    </source>
</evidence>
<dbReference type="Gene3D" id="3.90.79.10">
    <property type="entry name" value="Nucleoside Triphosphate Pyrophosphohydrolase"/>
    <property type="match status" value="1"/>
</dbReference>
<dbReference type="GO" id="GO:0016787">
    <property type="term" value="F:hydrolase activity"/>
    <property type="evidence" value="ECO:0007669"/>
    <property type="project" value="UniProtKB-KW"/>
</dbReference>
<name>A0ABY3ZW24_9STAP</name>
<keyword evidence="2 3" id="KW-0378">Hydrolase</keyword>
<evidence type="ECO:0000256" key="2">
    <source>
        <dbReference type="ARBA" id="ARBA00022801"/>
    </source>
</evidence>